<feature type="binding site" evidence="12">
    <location>
        <position position="188"/>
    </location>
    <ligand>
        <name>NAD(+)</name>
        <dbReference type="ChEBI" id="CHEBI:57540"/>
    </ligand>
</feature>
<keyword evidence="5" id="KW-0276">Fatty acid metabolism</keyword>
<dbReference type="InterPro" id="IPR006108">
    <property type="entry name" value="3HC_DH_C"/>
</dbReference>
<evidence type="ECO:0000313" key="17">
    <source>
        <dbReference type="Proteomes" id="UP000241890"/>
    </source>
</evidence>
<feature type="binding site" evidence="12">
    <location>
        <position position="137"/>
    </location>
    <ligand>
        <name>NAD(+)</name>
        <dbReference type="ChEBI" id="CHEBI:57540"/>
    </ligand>
</feature>
<feature type="binding site" evidence="13">
    <location>
        <position position="95"/>
    </location>
    <ligand>
        <name>CoA</name>
        <dbReference type="ChEBI" id="CHEBI:57287"/>
    </ligand>
</feature>
<dbReference type="InterPro" id="IPR006180">
    <property type="entry name" value="3-OHacyl-CoA_DH_CS"/>
</dbReference>
<dbReference type="GO" id="GO:0070403">
    <property type="term" value="F:NAD+ binding"/>
    <property type="evidence" value="ECO:0007669"/>
    <property type="project" value="InterPro"/>
</dbReference>
<feature type="binding site" evidence="12">
    <location>
        <position position="142"/>
    </location>
    <ligand>
        <name>NAD(+)</name>
        <dbReference type="ChEBI" id="CHEBI:57540"/>
    </ligand>
</feature>
<feature type="domain" description="3-hydroxyacyl-CoA dehydrogenase C-terminal" evidence="14">
    <location>
        <begin position="231"/>
        <end position="328"/>
    </location>
</feature>
<evidence type="ECO:0000259" key="14">
    <source>
        <dbReference type="Pfam" id="PF00725"/>
    </source>
</evidence>
<dbReference type="SUPFAM" id="SSF48179">
    <property type="entry name" value="6-phosphogluconate dehydrogenase C-terminal domain-like"/>
    <property type="match status" value="1"/>
</dbReference>
<evidence type="ECO:0000256" key="11">
    <source>
        <dbReference type="PIRSR" id="PIRSR000105-1"/>
    </source>
</evidence>
<evidence type="ECO:0000256" key="10">
    <source>
        <dbReference type="ARBA" id="ARBA00049556"/>
    </source>
</evidence>
<dbReference type="FunFam" id="3.40.50.720:FF:000009">
    <property type="entry name" value="Fatty oxidation complex, alpha subunit"/>
    <property type="match status" value="1"/>
</dbReference>
<dbReference type="Pfam" id="PF00725">
    <property type="entry name" value="3HCDH"/>
    <property type="match status" value="1"/>
</dbReference>
<feature type="binding site" evidence="12">
    <location>
        <position position="72"/>
    </location>
    <ligand>
        <name>NAD(+)</name>
        <dbReference type="ChEBI" id="CHEBI:57540"/>
    </ligand>
</feature>
<dbReference type="Gene3D" id="3.40.50.720">
    <property type="entry name" value="NAD(P)-binding Rossmann-like Domain"/>
    <property type="match status" value="1"/>
</dbReference>
<feature type="binding site" evidence="12">
    <location>
        <position position="320"/>
    </location>
    <ligand>
        <name>NAD(+)</name>
        <dbReference type="ChEBI" id="CHEBI:57540"/>
    </ligand>
</feature>
<dbReference type="InterPro" id="IPR008927">
    <property type="entry name" value="6-PGluconate_DH-like_C_sf"/>
</dbReference>
<feature type="domain" description="3-hydroxyacyl-CoA dehydrogenase NAD binding" evidence="15">
    <location>
        <begin position="43"/>
        <end position="229"/>
    </location>
</feature>
<keyword evidence="6" id="KW-0560">Oxidoreductase</keyword>
<feature type="binding site" evidence="13">
    <location>
        <position position="88"/>
    </location>
    <ligand>
        <name>CoA</name>
        <dbReference type="ChEBI" id="CHEBI:57287"/>
    </ligand>
</feature>
<name>A0A2R5GQG6_9STRA</name>
<comment type="catalytic activity">
    <reaction evidence="10">
        <text>a (3S)-3-hydroxyacyl-CoA + NAD(+) = a 3-oxoacyl-CoA + NADH + H(+)</text>
        <dbReference type="Rhea" id="RHEA:22432"/>
        <dbReference type="ChEBI" id="CHEBI:15378"/>
        <dbReference type="ChEBI" id="CHEBI:57318"/>
        <dbReference type="ChEBI" id="CHEBI:57540"/>
        <dbReference type="ChEBI" id="CHEBI:57945"/>
        <dbReference type="ChEBI" id="CHEBI:90726"/>
        <dbReference type="EC" id="1.1.1.35"/>
    </reaction>
</comment>
<reference evidence="16 17" key="1">
    <citation type="submission" date="2017-12" db="EMBL/GenBank/DDBJ databases">
        <title>Sequencing, de novo assembly and annotation of complete genome of a new Thraustochytrid species, strain FCC1311.</title>
        <authorList>
            <person name="Sedici K."/>
            <person name="Godart F."/>
            <person name="Aiese Cigliano R."/>
            <person name="Sanseverino W."/>
            <person name="Barakat M."/>
            <person name="Ortet P."/>
            <person name="Marechal E."/>
            <person name="Cagnac O."/>
            <person name="Amato A."/>
        </authorList>
    </citation>
    <scope>NUCLEOTIDE SEQUENCE [LARGE SCALE GENOMIC DNA]</scope>
</reference>
<evidence type="ECO:0000256" key="9">
    <source>
        <dbReference type="ARBA" id="ARBA00023128"/>
    </source>
</evidence>
<dbReference type="EMBL" id="BEYU01000144">
    <property type="protein sequence ID" value="GBG33107.1"/>
    <property type="molecule type" value="Genomic_DNA"/>
</dbReference>
<feature type="site" description="Important for catalytic activity" evidence="11">
    <location>
        <position position="185"/>
    </location>
</feature>
<evidence type="ECO:0000256" key="4">
    <source>
        <dbReference type="ARBA" id="ARBA00013000"/>
    </source>
</evidence>
<evidence type="ECO:0000256" key="5">
    <source>
        <dbReference type="ARBA" id="ARBA00022832"/>
    </source>
</evidence>
<dbReference type="InterPro" id="IPR052242">
    <property type="entry name" value="Mito_3-hydroxyacyl-CoA_DH"/>
</dbReference>
<evidence type="ECO:0000256" key="13">
    <source>
        <dbReference type="PIRSR" id="PIRSR000105-3"/>
    </source>
</evidence>
<keyword evidence="17" id="KW-1185">Reference proteome</keyword>
<dbReference type="EC" id="1.1.1.35" evidence="4"/>
<dbReference type="GO" id="GO:0003857">
    <property type="term" value="F:(3S)-3-hydroxyacyl-CoA dehydrogenase (NAD+) activity"/>
    <property type="evidence" value="ECO:0007669"/>
    <property type="project" value="UniProtKB-EC"/>
</dbReference>
<dbReference type="PANTHER" id="PTHR43561">
    <property type="match status" value="1"/>
</dbReference>
<keyword evidence="7 12" id="KW-0520">NAD</keyword>
<dbReference type="PANTHER" id="PTHR43561:SF3">
    <property type="entry name" value="HYDROXYACYL-COENZYME A DEHYDROGENASE, MITOCHONDRIAL"/>
    <property type="match status" value="1"/>
</dbReference>
<dbReference type="PIRSF" id="PIRSF000105">
    <property type="entry name" value="HCDH"/>
    <property type="match status" value="1"/>
</dbReference>
<keyword evidence="9" id="KW-0496">Mitochondrion</keyword>
<dbReference type="OrthoDB" id="5958943at2759"/>
<feature type="binding site" evidence="12">
    <location>
        <begin position="48"/>
        <end position="53"/>
    </location>
    <ligand>
        <name>NAD(+)</name>
        <dbReference type="ChEBI" id="CHEBI:57540"/>
    </ligand>
</feature>
<gene>
    <name evidence="16" type="ORF">FCC1311_102901</name>
</gene>
<dbReference type="InterPro" id="IPR013328">
    <property type="entry name" value="6PGD_dom2"/>
</dbReference>
<dbReference type="InterPro" id="IPR006176">
    <property type="entry name" value="3-OHacyl-CoA_DH_NAD-bd"/>
</dbReference>
<dbReference type="Gene3D" id="1.10.1040.10">
    <property type="entry name" value="N-(1-d-carboxylethyl)-l-norvaline Dehydrogenase, domain 2"/>
    <property type="match status" value="1"/>
</dbReference>
<sequence length="336" mass="36180">MPAWSGSSVRAAAVSLRSTKMAATLSTRGLSSAAKGQLSPGAKIGVVGMGLMGHGIAQLAADKAGFQVVALDKNPQAMEKGVKAIENSLSKVYSKKLKDADSSEVSKKVESIMGQIQGTSDINDLKGCEIVVEAIIENLDIKKSFYKELGQVCDADTVLASNTSSFPIGHLAEASGRPDKVVGLHFFNPVQMMNLCEVVKAKDTSDATFDIGMDFANKVQRFPVKCKDTPGFVVNRLLVPYLAQALTMYDRGEASTKDIDEAMMRGAGHPMGPFHLADYIGHDTIHSIISGWKDMFPDEPAFIMPKCLEELVAEGKLGRKSGQGFYKWEGNKVIKE</sequence>
<accession>A0A2R5GQG6</accession>
<evidence type="ECO:0000256" key="8">
    <source>
        <dbReference type="ARBA" id="ARBA00023098"/>
    </source>
</evidence>
<dbReference type="Proteomes" id="UP000241890">
    <property type="component" value="Unassembled WGS sequence"/>
</dbReference>
<comment type="pathway">
    <text evidence="2">Lipid metabolism; fatty acid beta-oxidation.</text>
</comment>
<evidence type="ECO:0000313" key="16">
    <source>
        <dbReference type="EMBL" id="GBG33107.1"/>
    </source>
</evidence>
<proteinExistence type="inferred from homology"/>
<evidence type="ECO:0000256" key="12">
    <source>
        <dbReference type="PIRSR" id="PIRSR000105-2"/>
    </source>
</evidence>
<keyword evidence="8" id="KW-0443">Lipid metabolism</keyword>
<comment type="caution">
    <text evidence="16">The sequence shown here is derived from an EMBL/GenBank/DDBJ whole genome shotgun (WGS) entry which is preliminary data.</text>
</comment>
<dbReference type="Pfam" id="PF02737">
    <property type="entry name" value="3HCDH_N"/>
    <property type="match status" value="1"/>
</dbReference>
<evidence type="ECO:0000256" key="2">
    <source>
        <dbReference type="ARBA" id="ARBA00005005"/>
    </source>
</evidence>
<evidence type="ECO:0000256" key="6">
    <source>
        <dbReference type="ARBA" id="ARBA00023002"/>
    </source>
</evidence>
<dbReference type="InParanoid" id="A0A2R5GQG6"/>
<dbReference type="GO" id="GO:0005759">
    <property type="term" value="C:mitochondrial matrix"/>
    <property type="evidence" value="ECO:0007669"/>
    <property type="project" value="UniProtKB-SubCell"/>
</dbReference>
<organism evidence="16 17">
    <name type="scientific">Hondaea fermentalgiana</name>
    <dbReference type="NCBI Taxonomy" id="2315210"/>
    <lineage>
        <taxon>Eukaryota</taxon>
        <taxon>Sar</taxon>
        <taxon>Stramenopiles</taxon>
        <taxon>Bigyra</taxon>
        <taxon>Labyrinthulomycetes</taxon>
        <taxon>Thraustochytrida</taxon>
        <taxon>Thraustochytriidae</taxon>
        <taxon>Hondaea</taxon>
    </lineage>
</organism>
<feature type="binding site" evidence="13">
    <location>
        <position position="164"/>
    </location>
    <ligand>
        <name>CoA</name>
        <dbReference type="ChEBI" id="CHEBI:57287"/>
    </ligand>
</feature>
<evidence type="ECO:0000256" key="3">
    <source>
        <dbReference type="ARBA" id="ARBA00009463"/>
    </source>
</evidence>
<evidence type="ECO:0000259" key="15">
    <source>
        <dbReference type="Pfam" id="PF02737"/>
    </source>
</evidence>
<comment type="similarity">
    <text evidence="3">Belongs to the 3-hydroxyacyl-CoA dehydrogenase family.</text>
</comment>
<protein>
    <recommendedName>
        <fullName evidence="4">3-hydroxyacyl-CoA dehydrogenase</fullName>
        <ecNumber evidence="4">1.1.1.35</ecNumber>
    </recommendedName>
</protein>
<dbReference type="SUPFAM" id="SSF51735">
    <property type="entry name" value="NAD(P)-binding Rossmann-fold domains"/>
    <property type="match status" value="1"/>
</dbReference>
<dbReference type="GO" id="GO:0006635">
    <property type="term" value="P:fatty acid beta-oxidation"/>
    <property type="evidence" value="ECO:0007669"/>
    <property type="project" value="TreeGrafter"/>
</dbReference>
<evidence type="ECO:0000256" key="1">
    <source>
        <dbReference type="ARBA" id="ARBA00004305"/>
    </source>
</evidence>
<dbReference type="PROSITE" id="PS00067">
    <property type="entry name" value="3HCDH"/>
    <property type="match status" value="1"/>
</dbReference>
<feature type="binding site" evidence="12">
    <location>
        <position position="164"/>
    </location>
    <ligand>
        <name>NAD(+)</name>
        <dbReference type="ChEBI" id="CHEBI:57540"/>
    </ligand>
</feature>
<dbReference type="InterPro" id="IPR036291">
    <property type="entry name" value="NAD(P)-bd_dom_sf"/>
</dbReference>
<evidence type="ECO:0000256" key="7">
    <source>
        <dbReference type="ARBA" id="ARBA00023027"/>
    </source>
</evidence>
<comment type="subcellular location">
    <subcellularLocation>
        <location evidence="1">Mitochondrion matrix</location>
    </subcellularLocation>
</comment>
<dbReference type="InterPro" id="IPR022694">
    <property type="entry name" value="3-OHacyl-CoA_DH"/>
</dbReference>
<dbReference type="AlphaFoldDB" id="A0A2R5GQG6"/>